<evidence type="ECO:0000256" key="1">
    <source>
        <dbReference type="SAM" id="MobiDB-lite"/>
    </source>
</evidence>
<reference evidence="3" key="1">
    <citation type="journal article" date="2022" name="Cell">
        <title>Repeat-based holocentromeres influence genome architecture and karyotype evolution.</title>
        <authorList>
            <person name="Hofstatter P.G."/>
            <person name="Thangavel G."/>
            <person name="Lux T."/>
            <person name="Neumann P."/>
            <person name="Vondrak T."/>
            <person name="Novak P."/>
            <person name="Zhang M."/>
            <person name="Costa L."/>
            <person name="Castellani M."/>
            <person name="Scott A."/>
            <person name="Toegelov H."/>
            <person name="Fuchs J."/>
            <person name="Mata-Sucre Y."/>
            <person name="Dias Y."/>
            <person name="Vanzela A.L.L."/>
            <person name="Huettel B."/>
            <person name="Almeida C.C.S."/>
            <person name="Simkova H."/>
            <person name="Souza G."/>
            <person name="Pedrosa-Harand A."/>
            <person name="Macas J."/>
            <person name="Mayer K.F.X."/>
            <person name="Houben A."/>
            <person name="Marques A."/>
        </authorList>
    </citation>
    <scope>NUCLEOTIDE SEQUENCE</scope>
    <source>
        <strain evidence="3">RhyBre1mFocal</strain>
    </source>
</reference>
<feature type="domain" description="DUF6598" evidence="2">
    <location>
        <begin position="90"/>
        <end position="292"/>
    </location>
</feature>
<accession>A0A9Q0C8I6</accession>
<dbReference type="PANTHER" id="PTHR33065:SF88">
    <property type="entry name" value="OS11G0104220 PROTEIN"/>
    <property type="match status" value="1"/>
</dbReference>
<evidence type="ECO:0000313" key="3">
    <source>
        <dbReference type="EMBL" id="KAJ1689165.1"/>
    </source>
</evidence>
<protein>
    <recommendedName>
        <fullName evidence="2">DUF6598 domain-containing protein</fullName>
    </recommendedName>
</protein>
<sequence>MGTKRKNTGRRFPFPPPLPSPFPVPSAVHRKGDKAEAGEARSRSKDHGSKEVDPQPSWRPPMPEEKGIWKPIRVETNSKGKELLSGDKLVEVYDVQIHLHRKISGNIHGNVRLHCQCFRPFLFNRDKEHALMTKDKGSLPLDGPDVAPLGHDPVYVIADLKIDDDELCEGYFRWDPSLDPTDRWLTDEIRGKKGSVGVTYAVMSRACLAELDVMLSESIETPLRIHGDIVVYINTMQYLRYSVFSKESNDCSTIKPLDHIPLSRSLFCCPHGSPLLVMVDLWNSDTAKPLARGALLFPLEYYGELVGTLGDQNMNMIQVKVNWLYHMDHPKTYAALFKRPTNAN</sequence>
<dbReference type="OrthoDB" id="603913at2759"/>
<dbReference type="Proteomes" id="UP001151287">
    <property type="component" value="Unassembled WGS sequence"/>
</dbReference>
<proteinExistence type="predicted"/>
<gene>
    <name evidence="3" type="ORF">LUZ63_013320</name>
</gene>
<dbReference type="Pfam" id="PF20241">
    <property type="entry name" value="DUF6598"/>
    <property type="match status" value="1"/>
</dbReference>
<dbReference type="PANTHER" id="PTHR33065">
    <property type="entry name" value="OS07G0486400 PROTEIN"/>
    <property type="match status" value="1"/>
</dbReference>
<feature type="compositionally biased region" description="Pro residues" evidence="1">
    <location>
        <begin position="13"/>
        <end position="24"/>
    </location>
</feature>
<dbReference type="InterPro" id="IPR046533">
    <property type="entry name" value="DUF6598"/>
</dbReference>
<evidence type="ECO:0000313" key="4">
    <source>
        <dbReference type="Proteomes" id="UP001151287"/>
    </source>
</evidence>
<feature type="region of interest" description="Disordered" evidence="1">
    <location>
        <begin position="1"/>
        <end position="66"/>
    </location>
</feature>
<keyword evidence="4" id="KW-1185">Reference proteome</keyword>
<evidence type="ECO:0000259" key="2">
    <source>
        <dbReference type="Pfam" id="PF20241"/>
    </source>
</evidence>
<comment type="caution">
    <text evidence="3">The sequence shown here is derived from an EMBL/GenBank/DDBJ whole genome shotgun (WGS) entry which is preliminary data.</text>
</comment>
<feature type="compositionally biased region" description="Basic and acidic residues" evidence="1">
    <location>
        <begin position="33"/>
        <end position="53"/>
    </location>
</feature>
<organism evidence="3 4">
    <name type="scientific">Rhynchospora breviuscula</name>
    <dbReference type="NCBI Taxonomy" id="2022672"/>
    <lineage>
        <taxon>Eukaryota</taxon>
        <taxon>Viridiplantae</taxon>
        <taxon>Streptophyta</taxon>
        <taxon>Embryophyta</taxon>
        <taxon>Tracheophyta</taxon>
        <taxon>Spermatophyta</taxon>
        <taxon>Magnoliopsida</taxon>
        <taxon>Liliopsida</taxon>
        <taxon>Poales</taxon>
        <taxon>Cyperaceae</taxon>
        <taxon>Cyperoideae</taxon>
        <taxon>Rhynchosporeae</taxon>
        <taxon>Rhynchospora</taxon>
    </lineage>
</organism>
<dbReference type="AlphaFoldDB" id="A0A9Q0C8I6"/>
<dbReference type="EMBL" id="JAMQYH010000004">
    <property type="protein sequence ID" value="KAJ1689165.1"/>
    <property type="molecule type" value="Genomic_DNA"/>
</dbReference>
<name>A0A9Q0C8I6_9POAL</name>